<dbReference type="Gene3D" id="3.20.20.140">
    <property type="entry name" value="Metal-dependent hydrolases"/>
    <property type="match status" value="1"/>
</dbReference>
<accession>A0ABX7K937</accession>
<organism evidence="2 3">
    <name type="scientific">Tsuneonella flava</name>
    <dbReference type="NCBI Taxonomy" id="2055955"/>
    <lineage>
        <taxon>Bacteria</taxon>
        <taxon>Pseudomonadati</taxon>
        <taxon>Pseudomonadota</taxon>
        <taxon>Alphaproteobacteria</taxon>
        <taxon>Sphingomonadales</taxon>
        <taxon>Erythrobacteraceae</taxon>
        <taxon>Tsuneonella</taxon>
    </lineage>
</organism>
<reference evidence="2 3" key="1">
    <citation type="submission" date="2020-09" db="EMBL/GenBank/DDBJ databases">
        <title>Complete genome sequence of altererythrobacter flavus SS-21NJ, isolated from Dongying oil sludge in Shandong province.</title>
        <authorList>
            <person name="Sun S."/>
            <person name="Zhang Z."/>
        </authorList>
    </citation>
    <scope>NUCLEOTIDE SEQUENCE [LARGE SCALE GENOMIC DNA]</scope>
    <source>
        <strain evidence="2 3">SS-21NJ</strain>
    </source>
</reference>
<proteinExistence type="predicted"/>
<protein>
    <submittedName>
        <fullName evidence="2">Amidohydrolase family protein</fullName>
    </submittedName>
</protein>
<keyword evidence="3" id="KW-1185">Reference proteome</keyword>
<dbReference type="SUPFAM" id="SSF51338">
    <property type="entry name" value="Composite domain of metallo-dependent hydrolases"/>
    <property type="match status" value="2"/>
</dbReference>
<name>A0ABX7K937_9SPHN</name>
<dbReference type="SUPFAM" id="SSF51556">
    <property type="entry name" value="Metallo-dependent hydrolases"/>
    <property type="match status" value="1"/>
</dbReference>
<dbReference type="InterPro" id="IPR032466">
    <property type="entry name" value="Metal_Hydrolase"/>
</dbReference>
<dbReference type="PANTHER" id="PTHR11647">
    <property type="entry name" value="HYDRANTOINASE/DIHYDROPYRIMIDINASE FAMILY MEMBER"/>
    <property type="match status" value="1"/>
</dbReference>
<dbReference type="InterPro" id="IPR050378">
    <property type="entry name" value="Metallo-dep_Hydrolases_sf"/>
</dbReference>
<evidence type="ECO:0000259" key="1">
    <source>
        <dbReference type="Pfam" id="PF07969"/>
    </source>
</evidence>
<dbReference type="Proteomes" id="UP000663637">
    <property type="component" value="Chromosome"/>
</dbReference>
<evidence type="ECO:0000313" key="3">
    <source>
        <dbReference type="Proteomes" id="UP000663637"/>
    </source>
</evidence>
<sequence>MFDLLIKSGTIIDGTTFPRYQADIGIRNGVIEKIGRIEPSEAQKVIDATGKVVAPGHVDCHTHYDAQIHWDPYCSNSGENGVTTVVAGNCGFGFAPCRPQDRERAMLMMENTEQVPYEQMKAELPWTWESFPEWLDHLRSLPKGVNFMMYIPLNPLMVYVMGIDAAKSRSATPDELSQMKQLIREAMDAGAAGIGLSHLQDKNGHTDYDGTPMPTDTMDQQDAIELCRTLGEIGRGTIQVLSYVPGLCDMKQLAADFFDATQRPVILNVALSTAVMKECYRPLLDWVDEQWKQGRQIFVQSFVQRSWNEFNLIDLNLNDGIPEWRAISKLPTVEEKLALIADENHRATMRAKYDPTQLMTGSGAIEDIVLTASGDVPELEPLVGRRLGDIAEERGVHALDVLFDTSIATNGWANFQTTVNSGADVCEAADIMSSPFVLAGSSDGGAHSKFYCGGHWATELLCTLGRDGGFMSLEELHYHFSYQPARVMGLRDRGAVLEGMAADLLIYAIDDIDASGESYEMRFDQPQGDWRRYFVTSGYHMIIVNGEITFVDGVSNDARPGKILPDMGVLVDQMMLAAEAAE</sequence>
<dbReference type="Gene3D" id="2.30.40.10">
    <property type="entry name" value="Urease, subunit C, domain 1"/>
    <property type="match status" value="1"/>
</dbReference>
<evidence type="ECO:0000313" key="2">
    <source>
        <dbReference type="EMBL" id="QSB44494.1"/>
    </source>
</evidence>
<dbReference type="PANTHER" id="PTHR11647:SF1">
    <property type="entry name" value="COLLAPSIN RESPONSE MEDIATOR PROTEIN"/>
    <property type="match status" value="1"/>
</dbReference>
<gene>
    <name evidence="2" type="ORF">IDJ81_14550</name>
</gene>
<dbReference type="EMBL" id="CP061510">
    <property type="protein sequence ID" value="QSB44494.1"/>
    <property type="molecule type" value="Genomic_DNA"/>
</dbReference>
<feature type="domain" description="Amidohydrolase 3" evidence="1">
    <location>
        <begin position="44"/>
        <end position="222"/>
    </location>
</feature>
<dbReference type="InterPro" id="IPR011059">
    <property type="entry name" value="Metal-dep_hydrolase_composite"/>
</dbReference>
<dbReference type="InterPro" id="IPR013108">
    <property type="entry name" value="Amidohydro_3"/>
</dbReference>
<dbReference type="RefSeq" id="WP_205442151.1">
    <property type="nucleotide sequence ID" value="NZ_CP061510.1"/>
</dbReference>
<dbReference type="Pfam" id="PF07969">
    <property type="entry name" value="Amidohydro_3"/>
    <property type="match status" value="1"/>
</dbReference>